<organism evidence="1 2">
    <name type="scientific">Pedobacter chitinilyticus</name>
    <dbReference type="NCBI Taxonomy" id="2233776"/>
    <lineage>
        <taxon>Bacteria</taxon>
        <taxon>Pseudomonadati</taxon>
        <taxon>Bacteroidota</taxon>
        <taxon>Sphingobacteriia</taxon>
        <taxon>Sphingobacteriales</taxon>
        <taxon>Sphingobacteriaceae</taxon>
        <taxon>Pedobacter</taxon>
    </lineage>
</organism>
<name>A0A443YMM4_9SPHI</name>
<proteinExistence type="predicted"/>
<sequence>MKPTLAIILFLCLNVNVWAQDYNKIKFENVVNEQFGTLLESLLKDGKLDETSAKTYLETVFG</sequence>
<comment type="caution">
    <text evidence="1">The sequence shown here is derived from an EMBL/GenBank/DDBJ whole genome shotgun (WGS) entry which is preliminary data.</text>
</comment>
<accession>A0A443YMM4</accession>
<dbReference type="AlphaFoldDB" id="A0A443YMM4"/>
<protein>
    <submittedName>
        <fullName evidence="1">Uncharacterized protein</fullName>
    </submittedName>
</protein>
<evidence type="ECO:0000313" key="1">
    <source>
        <dbReference type="EMBL" id="RWU05032.1"/>
    </source>
</evidence>
<dbReference type="Proteomes" id="UP000284120">
    <property type="component" value="Unassembled WGS sequence"/>
</dbReference>
<evidence type="ECO:0000313" key="2">
    <source>
        <dbReference type="Proteomes" id="UP000284120"/>
    </source>
</evidence>
<dbReference type="RefSeq" id="WP_128353389.1">
    <property type="nucleotide sequence ID" value="NZ_QMHN01000006.1"/>
</dbReference>
<gene>
    <name evidence="1" type="ORF">DPV69_17880</name>
</gene>
<reference evidence="1 2" key="1">
    <citation type="submission" date="2018-06" db="EMBL/GenBank/DDBJ databases">
        <title>Pedobacter endophyticus sp. nov., an endophytic bacterium isolated from a leaf of Triticum aestivum.</title>
        <authorList>
            <person name="Zhang L."/>
        </authorList>
    </citation>
    <scope>NUCLEOTIDE SEQUENCE [LARGE SCALE GENOMIC DNA]</scope>
    <source>
        <strain evidence="1 2">CM134L-2</strain>
    </source>
</reference>
<keyword evidence="2" id="KW-1185">Reference proteome</keyword>
<dbReference type="EMBL" id="SAYW01000006">
    <property type="protein sequence ID" value="RWU05032.1"/>
    <property type="molecule type" value="Genomic_DNA"/>
</dbReference>